<evidence type="ECO:0000313" key="2">
    <source>
        <dbReference type="Proteomes" id="UP000187367"/>
    </source>
</evidence>
<keyword evidence="2" id="KW-1185">Reference proteome</keyword>
<proteinExistence type="predicted"/>
<dbReference type="Proteomes" id="UP000187367">
    <property type="component" value="Unassembled WGS sequence"/>
</dbReference>
<comment type="caution">
    <text evidence="1">The sequence shown here is derived from an EMBL/GenBank/DDBJ whole genome shotgun (WGS) entry which is preliminary data.</text>
</comment>
<dbReference type="OrthoDB" id="3532550at2"/>
<dbReference type="EMBL" id="MTJL01000005">
    <property type="protein sequence ID" value="OMI09207.1"/>
    <property type="molecule type" value="Genomic_DNA"/>
</dbReference>
<accession>A0A1R1QX34</accession>
<evidence type="ECO:0000313" key="1">
    <source>
        <dbReference type="EMBL" id="OMI09207.1"/>
    </source>
</evidence>
<dbReference type="AlphaFoldDB" id="A0A1R1S1N6"/>
<accession>A0A1R1S1N6</accession>
<protein>
    <submittedName>
        <fullName evidence="1">Uncharacterized protein</fullName>
    </submittedName>
</protein>
<organism evidence="1 2">
    <name type="scientific">Bacillus swezeyi</name>
    <dbReference type="NCBI Taxonomy" id="1925020"/>
    <lineage>
        <taxon>Bacteria</taxon>
        <taxon>Bacillati</taxon>
        <taxon>Bacillota</taxon>
        <taxon>Bacilli</taxon>
        <taxon>Bacillales</taxon>
        <taxon>Bacillaceae</taxon>
        <taxon>Bacillus</taxon>
    </lineage>
</organism>
<gene>
    <name evidence="1" type="ORF">BW143_03995</name>
</gene>
<name>A0A1R1S1N6_9BACI</name>
<sequence>MIWEVRRLTIFHYFFKLHPLRIQDGWKVKENHLYQKPIRERRQKLLILEHTKTADIVQVDGVGELCYTIRIFNADQKQDISNIPYDELVERLEEVIWKERTPRNLLRLRIPTGWTVLHHSLTDINPDVLAPDSKAWLSHFKQDLLQLKHHEENLVLDVEWFPENDPAGHYAVKLIKDGDWKHPLEDKLCIHPKELSYEIGAVLKKACGLQYKS</sequence>
<reference evidence="1 2" key="1">
    <citation type="submission" date="2017-01" db="EMBL/GenBank/DDBJ databases">
        <title>Bacillus phylogenomics.</title>
        <authorList>
            <person name="Dunlap C."/>
        </authorList>
    </citation>
    <scope>NUCLEOTIDE SEQUENCE [LARGE SCALE GENOMIC DNA]</scope>
    <source>
        <strain evidence="1 2">NRRL B-41282</strain>
    </source>
</reference>